<dbReference type="EMBL" id="PTJA01000014">
    <property type="protein sequence ID" value="PPK78508.1"/>
    <property type="molecule type" value="Genomic_DNA"/>
</dbReference>
<dbReference type="AlphaFoldDB" id="A0A2S6HLZ8"/>
<accession>A0A2S6HLZ8</accession>
<dbReference type="Proteomes" id="UP000237749">
    <property type="component" value="Unassembled WGS sequence"/>
</dbReference>
<keyword evidence="2" id="KW-0813">Transport</keyword>
<sequence length="453" mass="48768">MKRNQVLSLGLAAVMMLTAAGCNSGSKTLEGDAGTTAAGSTEGSKAESSQSAGAAANGVTITILNTKAGMEKFFEPAFEDYKKKTGVTVEMSSISEGDSPYEAIQKRYAAGDAPTLAIMDCNDIVALAEQKALPLDGEKWVADGGDKYGVKVGGKLYGFPFSLEGRGLLFNRTAIEKTLGRDFDEKSIKTLDDFKAICDELVAAGMEKPVCISKEDWSLGAHYLGLMYEEQDGTSKGAEDLIGSLKDGSAKLTDNARFNSLFDTFDVLMKYNINGKDPLAADYDTDNAYFAEGDVAFWFNGNWVWEVVSGFADSNSEFGMLPVVQNTKDDKFNTLVNAVGSKQIMIDKNASPEQIQAAKDFLNWLVYDKTAQDIVANQILAVPCFSTFNASPDNKLGQALKAYADAGLTFDQYNGLPGDHWSVCGGFVQKYLGGKTDRAGLAADLEGYWKSKK</sequence>
<organism evidence="6 7">
    <name type="scientific">Lacrimispora xylanisolvens</name>
    <dbReference type="NCBI Taxonomy" id="384636"/>
    <lineage>
        <taxon>Bacteria</taxon>
        <taxon>Bacillati</taxon>
        <taxon>Bacillota</taxon>
        <taxon>Clostridia</taxon>
        <taxon>Lachnospirales</taxon>
        <taxon>Lachnospiraceae</taxon>
        <taxon>Lacrimispora</taxon>
    </lineage>
</organism>
<dbReference type="RefSeq" id="WP_170072514.1">
    <property type="nucleotide sequence ID" value="NZ_PTJA01000014.1"/>
</dbReference>
<protein>
    <submittedName>
        <fullName evidence="6">Raffinose/stachyose/melibiose transport system substrate-binding protein</fullName>
    </submittedName>
</protein>
<dbReference type="PANTHER" id="PTHR43649:SF34">
    <property type="entry name" value="ABC TRANSPORTER PERIPLASMIC-BINDING PROTEIN YCJN-RELATED"/>
    <property type="match status" value="1"/>
</dbReference>
<feature type="compositionally biased region" description="Polar residues" evidence="4">
    <location>
        <begin position="37"/>
        <end position="51"/>
    </location>
</feature>
<keyword evidence="3 5" id="KW-0732">Signal</keyword>
<feature type="signal peptide" evidence="5">
    <location>
        <begin position="1"/>
        <end position="19"/>
    </location>
</feature>
<dbReference type="PANTHER" id="PTHR43649">
    <property type="entry name" value="ARABINOSE-BINDING PROTEIN-RELATED"/>
    <property type="match status" value="1"/>
</dbReference>
<dbReference type="Gene3D" id="3.40.190.10">
    <property type="entry name" value="Periplasmic binding protein-like II"/>
    <property type="match status" value="2"/>
</dbReference>
<comment type="similarity">
    <text evidence="1">Belongs to the bacterial solute-binding protein 1 family.</text>
</comment>
<evidence type="ECO:0000256" key="4">
    <source>
        <dbReference type="SAM" id="MobiDB-lite"/>
    </source>
</evidence>
<name>A0A2S6HLZ8_9FIRM</name>
<keyword evidence="7" id="KW-1185">Reference proteome</keyword>
<dbReference type="SUPFAM" id="SSF53850">
    <property type="entry name" value="Periplasmic binding protein-like II"/>
    <property type="match status" value="1"/>
</dbReference>
<reference evidence="6 7" key="1">
    <citation type="submission" date="2018-02" db="EMBL/GenBank/DDBJ databases">
        <title>Genomic Encyclopedia of Archaeal and Bacterial Type Strains, Phase II (KMG-II): from individual species to whole genera.</title>
        <authorList>
            <person name="Goeker M."/>
        </authorList>
    </citation>
    <scope>NUCLEOTIDE SEQUENCE [LARGE SCALE GENOMIC DNA]</scope>
    <source>
        <strain evidence="6 7">DSM 3808</strain>
    </source>
</reference>
<dbReference type="InterPro" id="IPR050490">
    <property type="entry name" value="Bact_solute-bd_prot1"/>
</dbReference>
<evidence type="ECO:0000256" key="3">
    <source>
        <dbReference type="ARBA" id="ARBA00022729"/>
    </source>
</evidence>
<comment type="caution">
    <text evidence="6">The sequence shown here is derived from an EMBL/GenBank/DDBJ whole genome shotgun (WGS) entry which is preliminary data.</text>
</comment>
<proteinExistence type="inferred from homology"/>
<evidence type="ECO:0000313" key="7">
    <source>
        <dbReference type="Proteomes" id="UP000237749"/>
    </source>
</evidence>
<feature type="chain" id="PRO_5039472100" evidence="5">
    <location>
        <begin position="20"/>
        <end position="453"/>
    </location>
</feature>
<feature type="region of interest" description="Disordered" evidence="4">
    <location>
        <begin position="28"/>
        <end position="51"/>
    </location>
</feature>
<evidence type="ECO:0000256" key="2">
    <source>
        <dbReference type="ARBA" id="ARBA00022448"/>
    </source>
</evidence>
<evidence type="ECO:0000256" key="1">
    <source>
        <dbReference type="ARBA" id="ARBA00008520"/>
    </source>
</evidence>
<evidence type="ECO:0000256" key="5">
    <source>
        <dbReference type="SAM" id="SignalP"/>
    </source>
</evidence>
<evidence type="ECO:0000313" key="6">
    <source>
        <dbReference type="EMBL" id="PPK78508.1"/>
    </source>
</evidence>
<gene>
    <name evidence="6" type="ORF">BXY41_11410</name>
</gene>
<dbReference type="PROSITE" id="PS51257">
    <property type="entry name" value="PROKAR_LIPOPROTEIN"/>
    <property type="match status" value="1"/>
</dbReference>